<dbReference type="InterPro" id="IPR005369">
    <property type="entry name" value="UPF0179"/>
</dbReference>
<comment type="similarity">
    <text evidence="1 2">Belongs to the UPF0179 family.</text>
</comment>
<name>A0A3G3IGT9_9ARCH</name>
<dbReference type="Proteomes" id="UP000273278">
    <property type="component" value="Chromosome"/>
</dbReference>
<protein>
    <recommendedName>
        <fullName evidence="2">UPF0179 protein BKD89_02835</fullName>
    </recommendedName>
</protein>
<dbReference type="AlphaFoldDB" id="A0A3G3IGT9"/>
<evidence type="ECO:0000256" key="2">
    <source>
        <dbReference type="HAMAP-Rule" id="MF_00498"/>
    </source>
</evidence>
<dbReference type="PANTHER" id="PTHR40699:SF1">
    <property type="entry name" value="UPF0179 PROTEIN MJ1627"/>
    <property type="match status" value="1"/>
</dbReference>
<evidence type="ECO:0000256" key="1">
    <source>
        <dbReference type="ARBA" id="ARBA00010824"/>
    </source>
</evidence>
<evidence type="ECO:0000313" key="4">
    <source>
        <dbReference type="Proteomes" id="UP000273278"/>
    </source>
</evidence>
<dbReference type="Pfam" id="PF03684">
    <property type="entry name" value="UPF0179"/>
    <property type="match status" value="1"/>
</dbReference>
<dbReference type="GeneID" id="41321369"/>
<dbReference type="RefSeq" id="WP_015504466.1">
    <property type="nucleotide sequence ID" value="NZ_CAYARL010000033.1"/>
</dbReference>
<reference evidence="3 4" key="1">
    <citation type="submission" date="2016-10" db="EMBL/GenBank/DDBJ databases">
        <title>Complete genome of the TMA-utilizing, human hosted archaeon Methanomethylophilus alvus Gen. nov, sp. nov., strain Mx-05, derived from a pure culture.</title>
        <authorList>
            <person name="Brugere J.-F."/>
            <person name="Ben Hania W."/>
            <person name="Chaudhary P.P."/>
            <person name="Gaci N."/>
            <person name="Borrel G."/>
            <person name="Cao Van Tuat L."/>
            <person name="Fardeau M.-L."/>
            <person name="Harris H.M.B."/>
            <person name="O'Toole P.W."/>
            <person name="Ollivier B."/>
        </authorList>
    </citation>
    <scope>NUCLEOTIDE SEQUENCE [LARGE SCALE GENOMIC DNA]</scope>
    <source>
        <strain evidence="3 4">Mx-05</strain>
    </source>
</reference>
<sequence>MIQLTLVSEDLAKEENRFIYLGPQLECKGCKVKDICLNLEKGSEYRIKKLRKPTHDCDMIEGLVHVVEVEKVSRKAVVEKKIAMEGSRISFQPSECGQVGCPHFYECNPTGVDAGTKVSIETVGEKAECPIGQSRTLVTIM</sequence>
<dbReference type="PANTHER" id="PTHR40699">
    <property type="entry name" value="UPF0179 PROTEIN MJ1627"/>
    <property type="match status" value="1"/>
</dbReference>
<dbReference type="HAMAP" id="MF_00498">
    <property type="entry name" value="UPF0179"/>
    <property type="match status" value="1"/>
</dbReference>
<accession>A0A3G3IGT9</accession>
<organism evidence="3 4">
    <name type="scientific">Methanomethylophilus alvi</name>
    <dbReference type="NCBI Taxonomy" id="1291540"/>
    <lineage>
        <taxon>Archaea</taxon>
        <taxon>Methanobacteriati</taxon>
        <taxon>Thermoplasmatota</taxon>
        <taxon>Thermoplasmata</taxon>
        <taxon>Methanomassiliicoccales</taxon>
        <taxon>Methanomethylophilaceae</taxon>
        <taxon>Methanomethylophilus</taxon>
    </lineage>
</organism>
<proteinExistence type="inferred from homology"/>
<dbReference type="OMA" id="CPSHEYC"/>
<dbReference type="EMBL" id="CP017686">
    <property type="protein sequence ID" value="AYQ54742.1"/>
    <property type="molecule type" value="Genomic_DNA"/>
</dbReference>
<evidence type="ECO:0000313" key="3">
    <source>
        <dbReference type="EMBL" id="AYQ54742.1"/>
    </source>
</evidence>
<gene>
    <name evidence="3" type="ORF">BKD89_02835</name>
</gene>